<dbReference type="EMBL" id="CTRI01000002">
    <property type="protein sequence ID" value="CQR26685.1"/>
    <property type="molecule type" value="Genomic_DNA"/>
</dbReference>
<gene>
    <name evidence="1" type="ORF">THICB1_100206</name>
    <name evidence="2" type="ORF">THICB1_100576</name>
    <name evidence="3" type="ORF">THICB1_150046</name>
    <name evidence="4" type="ORF">THICB1_40054</name>
    <name evidence="5" type="ORF">THICB1_50331</name>
</gene>
<evidence type="ECO:0000313" key="6">
    <source>
        <dbReference type="Proteomes" id="UP000078599"/>
    </source>
</evidence>
<sequence length="129" mass="13978">MGFFGGSMRSDKLSEERIDEILAILDELKASGMKAEAFAQSKGLGYGQLRGWLSSAPRWRAQRAGLALPPRRSAFVRAHCNPSPAAAAEGSPHPGHARITCEGAQRRAQIDWPVAHAAECAQWLQAWLG</sequence>
<dbReference type="EMBL" id="CTRI01000002">
    <property type="protein sequence ID" value="CQR27317.1"/>
    <property type="molecule type" value="Genomic_DNA"/>
</dbReference>
<evidence type="ECO:0000313" key="1">
    <source>
        <dbReference type="EMBL" id="CQR26685.1"/>
    </source>
</evidence>
<name>A0ABP1YYL8_THIA3</name>
<evidence type="ECO:0000313" key="4">
    <source>
        <dbReference type="EMBL" id="CQR34794.1"/>
    </source>
</evidence>
<evidence type="ECO:0000313" key="3">
    <source>
        <dbReference type="EMBL" id="CQR30493.1"/>
    </source>
</evidence>
<protein>
    <recommendedName>
        <fullName evidence="7">Transposase</fullName>
    </recommendedName>
</protein>
<evidence type="ECO:0000313" key="5">
    <source>
        <dbReference type="EMBL" id="CQR36024.1"/>
    </source>
</evidence>
<comment type="caution">
    <text evidence="2">The sequence shown here is derived from an EMBL/GenBank/DDBJ whole genome shotgun (WGS) entry which is preliminary data.</text>
</comment>
<dbReference type="EMBL" id="CTRI01000027">
    <property type="protein sequence ID" value="CQR36024.1"/>
    <property type="molecule type" value="Genomic_DNA"/>
</dbReference>
<evidence type="ECO:0008006" key="7">
    <source>
        <dbReference type="Google" id="ProtNLM"/>
    </source>
</evidence>
<organism evidence="2 6">
    <name type="scientific">Thiomonas arsenitoxydans (strain DSM 22701 / CIP 110005 / 3As)</name>
    <dbReference type="NCBI Taxonomy" id="426114"/>
    <lineage>
        <taxon>Bacteria</taxon>
        <taxon>Pseudomonadati</taxon>
        <taxon>Pseudomonadota</taxon>
        <taxon>Betaproteobacteria</taxon>
        <taxon>Burkholderiales</taxon>
        <taxon>Thiomonas</taxon>
    </lineage>
</organism>
<dbReference type="EMBL" id="CTRI01000007">
    <property type="protein sequence ID" value="CQR30493.1"/>
    <property type="molecule type" value="Genomic_DNA"/>
</dbReference>
<dbReference type="Proteomes" id="UP000078599">
    <property type="component" value="Unassembled WGS sequence"/>
</dbReference>
<proteinExistence type="predicted"/>
<reference evidence="2 6" key="1">
    <citation type="submission" date="2015-03" db="EMBL/GenBank/DDBJ databases">
        <authorList>
            <person name="Regsiter A."/>
            <person name="william w."/>
        </authorList>
    </citation>
    <scope>NUCLEOTIDE SEQUENCE [LARGE SCALE GENOMIC DNA]</scope>
    <source>
        <strain evidence="2 6">CB1</strain>
    </source>
</reference>
<accession>A0ABP1YYL8</accession>
<evidence type="ECO:0000313" key="2">
    <source>
        <dbReference type="EMBL" id="CQR27317.1"/>
    </source>
</evidence>
<keyword evidence="6" id="KW-1185">Reference proteome</keyword>
<dbReference type="EMBL" id="CTRI01000026">
    <property type="protein sequence ID" value="CQR34794.1"/>
    <property type="molecule type" value="Genomic_DNA"/>
</dbReference>